<accession>A0AAD1SAH0</accession>
<feature type="compositionally biased region" description="Basic and acidic residues" evidence="1">
    <location>
        <begin position="41"/>
        <end position="54"/>
    </location>
</feature>
<keyword evidence="3" id="KW-1185">Reference proteome</keyword>
<protein>
    <submittedName>
        <fullName evidence="2">Uncharacterized protein</fullName>
    </submittedName>
</protein>
<sequence length="128" mass="14008">MILYIKNYSRCSAKAARKSNSPSGRETAWERCGQPHSHQQTADHRAHHGGRDSKMPQAQTQPRDTQSSRALYQSHTIPTTADAGLHSDTPPMYHRTGRTAAHTTAAADGTRGASTRHRMNHTALGLIA</sequence>
<reference evidence="2" key="1">
    <citation type="submission" date="2022-03" db="EMBL/GenBank/DDBJ databases">
        <authorList>
            <person name="Alioto T."/>
            <person name="Alioto T."/>
            <person name="Gomez Garrido J."/>
        </authorList>
    </citation>
    <scope>NUCLEOTIDE SEQUENCE</scope>
</reference>
<dbReference type="Proteomes" id="UP001295444">
    <property type="component" value="Chromosome 05"/>
</dbReference>
<evidence type="ECO:0000256" key="1">
    <source>
        <dbReference type="SAM" id="MobiDB-lite"/>
    </source>
</evidence>
<evidence type="ECO:0000313" key="3">
    <source>
        <dbReference type="Proteomes" id="UP001295444"/>
    </source>
</evidence>
<proteinExistence type="predicted"/>
<organism evidence="2 3">
    <name type="scientific">Pelobates cultripes</name>
    <name type="common">Western spadefoot toad</name>
    <dbReference type="NCBI Taxonomy" id="61616"/>
    <lineage>
        <taxon>Eukaryota</taxon>
        <taxon>Metazoa</taxon>
        <taxon>Chordata</taxon>
        <taxon>Craniata</taxon>
        <taxon>Vertebrata</taxon>
        <taxon>Euteleostomi</taxon>
        <taxon>Amphibia</taxon>
        <taxon>Batrachia</taxon>
        <taxon>Anura</taxon>
        <taxon>Pelobatoidea</taxon>
        <taxon>Pelobatidae</taxon>
        <taxon>Pelobates</taxon>
    </lineage>
</organism>
<feature type="compositionally biased region" description="Polar residues" evidence="1">
    <location>
        <begin position="56"/>
        <end position="79"/>
    </location>
</feature>
<dbReference type="AlphaFoldDB" id="A0AAD1SAH0"/>
<dbReference type="EMBL" id="OW240916">
    <property type="protein sequence ID" value="CAH2295642.1"/>
    <property type="molecule type" value="Genomic_DNA"/>
</dbReference>
<name>A0AAD1SAH0_PELCU</name>
<feature type="compositionally biased region" description="Low complexity" evidence="1">
    <location>
        <begin position="98"/>
        <end position="113"/>
    </location>
</feature>
<gene>
    <name evidence="2" type="ORF">PECUL_23A008260</name>
</gene>
<feature type="region of interest" description="Disordered" evidence="1">
    <location>
        <begin position="11"/>
        <end position="116"/>
    </location>
</feature>
<evidence type="ECO:0000313" key="2">
    <source>
        <dbReference type="EMBL" id="CAH2295642.1"/>
    </source>
</evidence>